<dbReference type="InterPro" id="IPR000524">
    <property type="entry name" value="Tscrpt_reg_HTH_GntR"/>
</dbReference>
<dbReference type="STRING" id="142588.SAMN04488559_101234"/>
<dbReference type="InterPro" id="IPR036390">
    <property type="entry name" value="WH_DNA-bd_sf"/>
</dbReference>
<proteinExistence type="predicted"/>
<reference evidence="5 6" key="1">
    <citation type="submission" date="2016-10" db="EMBL/GenBank/DDBJ databases">
        <authorList>
            <person name="de Groot N.N."/>
        </authorList>
    </citation>
    <scope>NUCLEOTIDE SEQUENCE [LARGE SCALE GENOMIC DNA]</scope>
    <source>
        <strain evidence="5 6">DSM 13760</strain>
    </source>
</reference>
<dbReference type="AlphaFoldDB" id="A0A1H9Q073"/>
<evidence type="ECO:0000259" key="4">
    <source>
        <dbReference type="PROSITE" id="PS50949"/>
    </source>
</evidence>
<dbReference type="Proteomes" id="UP000198948">
    <property type="component" value="Unassembled WGS sequence"/>
</dbReference>
<sequence>MKPEKEVYQQVAHQIKQEIIKGIYPVGAHIPTEIILENKFKVSKITIRKAIDLLVADGYVQKKTGIGTVVLSNRLFNKLTRVHSFVDILKAQGLILTNDSSSITKIALKKDHPLYAIFGSECLSIIEIFLLNGLPYLLLEHFIPLQQDKDLISIQTELEQTTLTKWLTKNQQSTCSFTDSFTIGKLSKQQQKVFSTNEANMLQRIRKVYTPEQKIIQVTYSFYNTELTPYIIEYEV</sequence>
<dbReference type="GO" id="GO:0003677">
    <property type="term" value="F:DNA binding"/>
    <property type="evidence" value="ECO:0007669"/>
    <property type="project" value="UniProtKB-KW"/>
</dbReference>
<dbReference type="RefSeq" id="WP_177165626.1">
    <property type="nucleotide sequence ID" value="NZ_FOHA01000001.1"/>
</dbReference>
<dbReference type="InterPro" id="IPR050679">
    <property type="entry name" value="Bact_HTH_transcr_reg"/>
</dbReference>
<dbReference type="SUPFAM" id="SSF64288">
    <property type="entry name" value="Chorismate lyase-like"/>
    <property type="match status" value="1"/>
</dbReference>
<dbReference type="SMART" id="SM00345">
    <property type="entry name" value="HTH_GNTR"/>
    <property type="match status" value="1"/>
</dbReference>
<accession>A0A1H9Q073</accession>
<protein>
    <submittedName>
        <fullName evidence="5">DNA-binding transcriptional regulator, GntR family</fullName>
    </submittedName>
</protein>
<dbReference type="InterPro" id="IPR011663">
    <property type="entry name" value="UTRA"/>
</dbReference>
<dbReference type="InterPro" id="IPR028978">
    <property type="entry name" value="Chorismate_lyase_/UTRA_dom_sf"/>
</dbReference>
<dbReference type="SUPFAM" id="SSF46785">
    <property type="entry name" value="Winged helix' DNA-binding domain"/>
    <property type="match status" value="1"/>
</dbReference>
<dbReference type="Gene3D" id="3.40.1410.10">
    <property type="entry name" value="Chorismate lyase-like"/>
    <property type="match status" value="1"/>
</dbReference>
<dbReference type="PRINTS" id="PR00035">
    <property type="entry name" value="HTHGNTR"/>
</dbReference>
<organism evidence="5 6">
    <name type="scientific">Isobaculum melis</name>
    <dbReference type="NCBI Taxonomy" id="142588"/>
    <lineage>
        <taxon>Bacteria</taxon>
        <taxon>Bacillati</taxon>
        <taxon>Bacillota</taxon>
        <taxon>Bacilli</taxon>
        <taxon>Lactobacillales</taxon>
        <taxon>Carnobacteriaceae</taxon>
        <taxon>Isobaculum</taxon>
    </lineage>
</organism>
<dbReference type="Pfam" id="PF00392">
    <property type="entry name" value="GntR"/>
    <property type="match status" value="1"/>
</dbReference>
<dbReference type="PROSITE" id="PS50949">
    <property type="entry name" value="HTH_GNTR"/>
    <property type="match status" value="1"/>
</dbReference>
<feature type="domain" description="HTH gntR-type" evidence="4">
    <location>
        <begin position="5"/>
        <end position="73"/>
    </location>
</feature>
<keyword evidence="2 5" id="KW-0238">DNA-binding</keyword>
<dbReference type="CDD" id="cd07377">
    <property type="entry name" value="WHTH_GntR"/>
    <property type="match status" value="1"/>
</dbReference>
<dbReference type="InterPro" id="IPR036388">
    <property type="entry name" value="WH-like_DNA-bd_sf"/>
</dbReference>
<dbReference type="PANTHER" id="PTHR44846">
    <property type="entry name" value="MANNOSYL-D-GLYCERATE TRANSPORT/METABOLISM SYSTEM REPRESSOR MNGR-RELATED"/>
    <property type="match status" value="1"/>
</dbReference>
<evidence type="ECO:0000313" key="6">
    <source>
        <dbReference type="Proteomes" id="UP000198948"/>
    </source>
</evidence>
<keyword evidence="1" id="KW-0805">Transcription regulation</keyword>
<evidence type="ECO:0000256" key="3">
    <source>
        <dbReference type="ARBA" id="ARBA00023163"/>
    </source>
</evidence>
<keyword evidence="6" id="KW-1185">Reference proteome</keyword>
<name>A0A1H9Q073_9LACT</name>
<evidence type="ECO:0000256" key="2">
    <source>
        <dbReference type="ARBA" id="ARBA00023125"/>
    </source>
</evidence>
<dbReference type="GO" id="GO:0045892">
    <property type="term" value="P:negative regulation of DNA-templated transcription"/>
    <property type="evidence" value="ECO:0007669"/>
    <property type="project" value="TreeGrafter"/>
</dbReference>
<dbReference type="EMBL" id="FOHA01000001">
    <property type="protein sequence ID" value="SER53243.1"/>
    <property type="molecule type" value="Genomic_DNA"/>
</dbReference>
<gene>
    <name evidence="5" type="ORF">SAMN04488559_101234</name>
</gene>
<dbReference type="Gene3D" id="1.10.10.10">
    <property type="entry name" value="Winged helix-like DNA-binding domain superfamily/Winged helix DNA-binding domain"/>
    <property type="match status" value="1"/>
</dbReference>
<dbReference type="GO" id="GO:0003700">
    <property type="term" value="F:DNA-binding transcription factor activity"/>
    <property type="evidence" value="ECO:0007669"/>
    <property type="project" value="InterPro"/>
</dbReference>
<dbReference type="Pfam" id="PF07702">
    <property type="entry name" value="UTRA"/>
    <property type="match status" value="1"/>
</dbReference>
<keyword evidence="3" id="KW-0804">Transcription</keyword>
<evidence type="ECO:0000256" key="1">
    <source>
        <dbReference type="ARBA" id="ARBA00023015"/>
    </source>
</evidence>
<dbReference type="PANTHER" id="PTHR44846:SF1">
    <property type="entry name" value="MANNOSYL-D-GLYCERATE TRANSPORT_METABOLISM SYSTEM REPRESSOR MNGR-RELATED"/>
    <property type="match status" value="1"/>
</dbReference>
<evidence type="ECO:0000313" key="5">
    <source>
        <dbReference type="EMBL" id="SER53243.1"/>
    </source>
</evidence>